<evidence type="ECO:0000313" key="7">
    <source>
        <dbReference type="Proteomes" id="UP001652625"/>
    </source>
</evidence>
<proteinExistence type="inferred from homology"/>
<protein>
    <recommendedName>
        <fullName evidence="3">Guanosine-3',5'-bis(diphosphate) 3'-pyrophosphohydrolase MESH1</fullName>
    </recommendedName>
    <alternativeName>
        <fullName evidence="4">Metazoan SpoT homolog 1</fullName>
    </alternativeName>
    <alternativeName>
        <fullName evidence="5">Penta-phosphate guanosine-3'-pyrophosphohydrolase</fullName>
    </alternativeName>
</protein>
<evidence type="ECO:0000313" key="8">
    <source>
        <dbReference type="RefSeq" id="XP_065644383.1"/>
    </source>
</evidence>
<dbReference type="InterPro" id="IPR003607">
    <property type="entry name" value="HD/PDEase_dom"/>
</dbReference>
<dbReference type="InterPro" id="IPR052194">
    <property type="entry name" value="MESH1"/>
</dbReference>
<dbReference type="Gene3D" id="1.10.3210.10">
    <property type="entry name" value="Hypothetical protein af1432"/>
    <property type="match status" value="1"/>
</dbReference>
<reference evidence="8" key="2">
    <citation type="submission" date="2025-08" db="UniProtKB">
        <authorList>
            <consortium name="RefSeq"/>
        </authorList>
    </citation>
    <scope>IDENTIFICATION</scope>
</reference>
<dbReference type="PANTHER" id="PTHR46246:SF1">
    <property type="entry name" value="GUANOSINE-3',5'-BIS(DIPHOSPHATE) 3'-PYROPHOSPHOHYDROLASE MESH1"/>
    <property type="match status" value="1"/>
</dbReference>
<evidence type="ECO:0000256" key="2">
    <source>
        <dbReference type="ARBA" id="ARBA00038354"/>
    </source>
</evidence>
<accession>A0ABM4B6B2</accession>
<evidence type="ECO:0000256" key="3">
    <source>
        <dbReference type="ARBA" id="ARBA00040793"/>
    </source>
</evidence>
<dbReference type="RefSeq" id="XP_065644383.1">
    <property type="nucleotide sequence ID" value="XM_065788311.1"/>
</dbReference>
<comment type="similarity">
    <text evidence="2">Belongs to the MESH1 family.</text>
</comment>
<evidence type="ECO:0000259" key="6">
    <source>
        <dbReference type="SMART" id="SM00471"/>
    </source>
</evidence>
<name>A0ABM4B6B2_HYDVU</name>
<dbReference type="GeneID" id="136075363"/>
<dbReference type="SMART" id="SM00471">
    <property type="entry name" value="HDc"/>
    <property type="match status" value="1"/>
</dbReference>
<dbReference type="Proteomes" id="UP001652625">
    <property type="component" value="Chromosome 01"/>
</dbReference>
<feature type="domain" description="HD/PDEase" evidence="6">
    <location>
        <begin position="30"/>
        <end position="138"/>
    </location>
</feature>
<evidence type="ECO:0000256" key="1">
    <source>
        <dbReference type="ARBA" id="ARBA00037781"/>
    </source>
</evidence>
<keyword evidence="7" id="KW-1185">Reference proteome</keyword>
<organism evidence="7 8">
    <name type="scientific">Hydra vulgaris</name>
    <name type="common">Hydra</name>
    <name type="synonym">Hydra attenuata</name>
    <dbReference type="NCBI Taxonomy" id="6087"/>
    <lineage>
        <taxon>Eukaryota</taxon>
        <taxon>Metazoa</taxon>
        <taxon>Cnidaria</taxon>
        <taxon>Hydrozoa</taxon>
        <taxon>Hydroidolina</taxon>
        <taxon>Anthoathecata</taxon>
        <taxon>Aplanulata</taxon>
        <taxon>Hydridae</taxon>
        <taxon>Hydra</taxon>
    </lineage>
</organism>
<dbReference type="Pfam" id="PF13328">
    <property type="entry name" value="HD_4"/>
    <property type="match status" value="1"/>
</dbReference>
<comment type="function">
    <text evidence="1">ppGpp hydrolyzing enzyme involved in starvation response.</text>
</comment>
<evidence type="ECO:0000256" key="5">
    <source>
        <dbReference type="ARBA" id="ARBA00041770"/>
    </source>
</evidence>
<dbReference type="PANTHER" id="PTHR46246">
    <property type="entry name" value="GUANOSINE-3',5'-BIS(DIPHOSPHATE) 3'-PYROPHOSPHOHYDROLASE MESH1"/>
    <property type="match status" value="1"/>
</dbReference>
<gene>
    <name evidence="8" type="primary">LOC136075363</name>
</gene>
<dbReference type="CDD" id="cd00077">
    <property type="entry name" value="HDc"/>
    <property type="match status" value="1"/>
</dbReference>
<evidence type="ECO:0000256" key="4">
    <source>
        <dbReference type="ARBA" id="ARBA00041464"/>
    </source>
</evidence>
<sequence>MENKNDIKKLVEAFDFAAKKHSKQTRKNIDKTPYINHPIGVANIISSEAGITDVDILVSAVLHDTVEDTNTTFEELEINFGKKIRGIVEECSDDKTLEKDVRKQMQIEKAPFSSYEAKVVKLADKLYNLRDLLKGTPVGWSENRVNEYFIWALQVVAGLKGTNSVLETELDTIFRNKGVF</sequence>
<dbReference type="SUPFAM" id="SSF109604">
    <property type="entry name" value="HD-domain/PDEase-like"/>
    <property type="match status" value="1"/>
</dbReference>
<reference evidence="7" key="1">
    <citation type="submission" date="2025-05" db="UniProtKB">
        <authorList>
            <consortium name="RefSeq"/>
        </authorList>
    </citation>
    <scope>NUCLEOTIDE SEQUENCE [LARGE SCALE GENOMIC DNA]</scope>
</reference>